<dbReference type="Proteomes" id="UP000320623">
    <property type="component" value="Unassembled WGS sequence"/>
</dbReference>
<proteinExistence type="predicted"/>
<feature type="domain" description="N-acetyltransferase" evidence="2">
    <location>
        <begin position="9"/>
        <end position="154"/>
    </location>
</feature>
<dbReference type="PANTHER" id="PTHR13947:SF37">
    <property type="entry name" value="LD18367P"/>
    <property type="match status" value="1"/>
</dbReference>
<sequence>MKRQLFEKIETKEFSAYDMEHIVKFQKELKEKGCYSFFCERMFIELLKEIQSSGSLFGRIAYLGDKPVGFIFGDTQPKWYQGPECAWLIAIVVHPDYRRRGIGRRLLVEFLDKVRELGLRRVCTVTEFADEETLGFLRKMGFKYGRFVQLEKQI</sequence>
<dbReference type="PROSITE" id="PS51186">
    <property type="entry name" value="GNAT"/>
    <property type="match status" value="1"/>
</dbReference>
<dbReference type="SUPFAM" id="SSF55729">
    <property type="entry name" value="Acyl-CoA N-acyltransferases (Nat)"/>
    <property type="match status" value="1"/>
</dbReference>
<dbReference type="EMBL" id="FAOO01000006">
    <property type="protein sequence ID" value="CUU04888.1"/>
    <property type="molecule type" value="Genomic_DNA"/>
</dbReference>
<name>A0A0S4N283_9BACT</name>
<organism evidence="3 4">
    <name type="scientific">Candidatus Thermokryptus mobilis</name>
    <dbReference type="NCBI Taxonomy" id="1643428"/>
    <lineage>
        <taxon>Bacteria</taxon>
        <taxon>Pseudomonadati</taxon>
        <taxon>Candidatus Kryptoniota</taxon>
        <taxon>Candidatus Thermokryptus</taxon>
    </lineage>
</organism>
<dbReference type="RefSeq" id="WP_140944860.1">
    <property type="nucleotide sequence ID" value="NZ_FAOO01000006.1"/>
</dbReference>
<reference evidence="4" key="1">
    <citation type="submission" date="2015-11" db="EMBL/GenBank/DDBJ databases">
        <authorList>
            <person name="Varghese N."/>
        </authorList>
    </citation>
    <scope>NUCLEOTIDE SEQUENCE [LARGE SCALE GENOMIC DNA]</scope>
</reference>
<dbReference type="AlphaFoldDB" id="A0A0S4N283"/>
<dbReference type="InterPro" id="IPR050769">
    <property type="entry name" value="NAT_camello-type"/>
</dbReference>
<dbReference type="InterPro" id="IPR016181">
    <property type="entry name" value="Acyl_CoA_acyltransferase"/>
</dbReference>
<gene>
    <name evidence="3" type="ORF">JGI1_01113</name>
</gene>
<accession>A0A0S4N283</accession>
<keyword evidence="1 3" id="KW-0808">Transferase</keyword>
<dbReference type="PANTHER" id="PTHR13947">
    <property type="entry name" value="GNAT FAMILY N-ACETYLTRANSFERASE"/>
    <property type="match status" value="1"/>
</dbReference>
<dbReference type="InterPro" id="IPR000182">
    <property type="entry name" value="GNAT_dom"/>
</dbReference>
<keyword evidence="4" id="KW-1185">Reference proteome</keyword>
<dbReference type="GO" id="GO:0008080">
    <property type="term" value="F:N-acetyltransferase activity"/>
    <property type="evidence" value="ECO:0007669"/>
    <property type="project" value="InterPro"/>
</dbReference>
<evidence type="ECO:0000256" key="1">
    <source>
        <dbReference type="ARBA" id="ARBA00022679"/>
    </source>
</evidence>
<evidence type="ECO:0000313" key="3">
    <source>
        <dbReference type="EMBL" id="CUU04888.1"/>
    </source>
</evidence>
<dbReference type="OrthoDB" id="9788850at2"/>
<dbReference type="STRING" id="1643428.GCA_001442855_01089"/>
<evidence type="ECO:0000313" key="4">
    <source>
        <dbReference type="Proteomes" id="UP000320623"/>
    </source>
</evidence>
<protein>
    <submittedName>
        <fullName evidence="3">Acetyltransferase (GNAT) family protein</fullName>
    </submittedName>
</protein>
<evidence type="ECO:0000259" key="2">
    <source>
        <dbReference type="PROSITE" id="PS51186"/>
    </source>
</evidence>
<dbReference type="Pfam" id="PF00583">
    <property type="entry name" value="Acetyltransf_1"/>
    <property type="match status" value="1"/>
</dbReference>
<dbReference type="Gene3D" id="3.40.630.30">
    <property type="match status" value="1"/>
</dbReference>